<sequence length="264" mass="28794">MRASFLGCPVDLLTMAETVDLARGAMRSRRRLQHVALNVAKFVNMRSDPVLAADVANSDVVGLDGMGIVWGARVLGLPPTPRVAGVDLLAELLAVCAQEGFKPYFLGATPAVLHEAMQAARKKHPSLVFAGSHDGYFKREQENDVVRDIQSSAADCLFIGMPTPRKERFLAAHRDELGVPFIMGVGGSFDILAGTVRRAPPQIQKLGLEWLYRIYQEPGRMWWRYATTNTRFAGILAQALMRQAFRNPLSAASAVPPGPSRIGG</sequence>
<protein>
    <submittedName>
        <fullName evidence="3">N-acetylglucosaminyldiphosphoundecaprenol N-acetyl-beta-D-mannosaminyltransferase</fullName>
        <ecNumber evidence="3">2.4.1.187</ecNumber>
    </submittedName>
</protein>
<name>A0ABV4GR32_9BRAD</name>
<accession>A0ABV4GR32</accession>
<proteinExistence type="predicted"/>
<reference evidence="3 4" key="1">
    <citation type="submission" date="2024-07" db="EMBL/GenBank/DDBJ databases">
        <title>Genomic Encyclopedia of Type Strains, Phase V (KMG-V): Genome sequencing to study the core and pangenomes of soil and plant-associated prokaryotes.</title>
        <authorList>
            <person name="Whitman W."/>
        </authorList>
    </citation>
    <scope>NUCLEOTIDE SEQUENCE [LARGE SCALE GENOMIC DNA]</scope>
    <source>
        <strain evidence="3 4">USDA 222</strain>
    </source>
</reference>
<dbReference type="PANTHER" id="PTHR34136:SF1">
    <property type="entry name" value="UDP-N-ACETYL-D-MANNOSAMINURONIC ACID TRANSFERASE"/>
    <property type="match status" value="1"/>
</dbReference>
<dbReference type="RefSeq" id="WP_036045208.1">
    <property type="nucleotide sequence ID" value="NZ_JBGBYD010000002.1"/>
</dbReference>
<keyword evidence="1 3" id="KW-0328">Glycosyltransferase</keyword>
<gene>
    <name evidence="3" type="ORF">ABH992_006799</name>
</gene>
<dbReference type="EC" id="2.4.1.187" evidence="3"/>
<dbReference type="NCBIfam" id="TIGR00696">
    <property type="entry name" value="wecG_tagA_cpsF"/>
    <property type="match status" value="1"/>
</dbReference>
<dbReference type="PANTHER" id="PTHR34136">
    <property type="match status" value="1"/>
</dbReference>
<dbReference type="EMBL" id="JBGBZN010000002">
    <property type="protein sequence ID" value="MEY9474400.1"/>
    <property type="molecule type" value="Genomic_DNA"/>
</dbReference>
<dbReference type="Proteomes" id="UP001565474">
    <property type="component" value="Unassembled WGS sequence"/>
</dbReference>
<dbReference type="Pfam" id="PF03808">
    <property type="entry name" value="Glyco_tran_WecG"/>
    <property type="match status" value="1"/>
</dbReference>
<dbReference type="GO" id="GO:0047244">
    <property type="term" value="F:N-acetylglucosaminyldiphosphoundecaprenol N-acetyl-beta-D-mannosaminyltransferase activity"/>
    <property type="evidence" value="ECO:0007669"/>
    <property type="project" value="UniProtKB-EC"/>
</dbReference>
<keyword evidence="2 3" id="KW-0808">Transferase</keyword>
<evidence type="ECO:0000313" key="4">
    <source>
        <dbReference type="Proteomes" id="UP001565474"/>
    </source>
</evidence>
<evidence type="ECO:0000256" key="2">
    <source>
        <dbReference type="ARBA" id="ARBA00022679"/>
    </source>
</evidence>
<evidence type="ECO:0000256" key="1">
    <source>
        <dbReference type="ARBA" id="ARBA00022676"/>
    </source>
</evidence>
<keyword evidence="4" id="KW-1185">Reference proteome</keyword>
<dbReference type="CDD" id="cd06533">
    <property type="entry name" value="Glyco_transf_WecG_TagA"/>
    <property type="match status" value="1"/>
</dbReference>
<evidence type="ECO:0000313" key="3">
    <source>
        <dbReference type="EMBL" id="MEY9474400.1"/>
    </source>
</evidence>
<organism evidence="3 4">
    <name type="scientific">Bradyrhizobium yuanmingense</name>
    <dbReference type="NCBI Taxonomy" id="108015"/>
    <lineage>
        <taxon>Bacteria</taxon>
        <taxon>Pseudomonadati</taxon>
        <taxon>Pseudomonadota</taxon>
        <taxon>Alphaproteobacteria</taxon>
        <taxon>Hyphomicrobiales</taxon>
        <taxon>Nitrobacteraceae</taxon>
        <taxon>Bradyrhizobium</taxon>
    </lineage>
</organism>
<comment type="caution">
    <text evidence="3">The sequence shown here is derived from an EMBL/GenBank/DDBJ whole genome shotgun (WGS) entry which is preliminary data.</text>
</comment>
<dbReference type="InterPro" id="IPR004629">
    <property type="entry name" value="WecG_TagA_CpsF"/>
</dbReference>